<protein>
    <submittedName>
        <fullName evidence="2">Uncharacterized protein</fullName>
    </submittedName>
</protein>
<evidence type="ECO:0000256" key="1">
    <source>
        <dbReference type="SAM" id="SignalP"/>
    </source>
</evidence>
<organism evidence="2">
    <name type="scientific">uncultured Dysgonomonas sp</name>
    <dbReference type="NCBI Taxonomy" id="206096"/>
    <lineage>
        <taxon>Bacteria</taxon>
        <taxon>Pseudomonadati</taxon>
        <taxon>Bacteroidota</taxon>
        <taxon>Bacteroidia</taxon>
        <taxon>Bacteroidales</taxon>
        <taxon>Dysgonomonadaceae</taxon>
        <taxon>Dysgonomonas</taxon>
        <taxon>environmental samples</taxon>
    </lineage>
</organism>
<gene>
    <name evidence="2" type="ORF">KL86DYS2_12641</name>
</gene>
<evidence type="ECO:0000313" key="2">
    <source>
        <dbReference type="EMBL" id="SBW04602.1"/>
    </source>
</evidence>
<proteinExistence type="predicted"/>
<dbReference type="SUPFAM" id="SSF109998">
    <property type="entry name" value="Triger factor/SurA peptide-binding domain-like"/>
    <property type="match status" value="1"/>
</dbReference>
<feature type="chain" id="PRO_5012736077" evidence="1">
    <location>
        <begin position="22"/>
        <end position="288"/>
    </location>
</feature>
<dbReference type="AlphaFoldDB" id="A0A212JZ14"/>
<name>A0A212JZ14_9BACT</name>
<dbReference type="InterPro" id="IPR027304">
    <property type="entry name" value="Trigger_fact/SurA_dom_sf"/>
</dbReference>
<dbReference type="EMBL" id="FLUL01000001">
    <property type="protein sequence ID" value="SBW04602.1"/>
    <property type="molecule type" value="Genomic_DNA"/>
</dbReference>
<accession>A0A212JZ14</accession>
<keyword evidence="1" id="KW-0732">Signal</keyword>
<dbReference type="PROSITE" id="PS51257">
    <property type="entry name" value="PROKAR_LIPOPROTEIN"/>
    <property type="match status" value="1"/>
</dbReference>
<dbReference type="Gene3D" id="6.10.140.970">
    <property type="match status" value="1"/>
</dbReference>
<feature type="signal peptide" evidence="1">
    <location>
        <begin position="1"/>
        <end position="21"/>
    </location>
</feature>
<reference evidence="2" key="1">
    <citation type="submission" date="2016-04" db="EMBL/GenBank/DDBJ databases">
        <authorList>
            <person name="Evans L.H."/>
            <person name="Alamgir A."/>
            <person name="Owens N."/>
            <person name="Weber N.D."/>
            <person name="Virtaneva K."/>
            <person name="Barbian K."/>
            <person name="Babar A."/>
            <person name="Rosenke K."/>
        </authorList>
    </citation>
    <scope>NUCLEOTIDE SEQUENCE</scope>
    <source>
        <strain evidence="2">86-2</strain>
    </source>
</reference>
<sequence>MRIYNIIIISASILISMLSCSKGSTDAPDLSQVPVVTVGDKTLYMDELNNTVPRTLSSQDSTAAADAYIKMWINDQLLYDKAKKNIVNKEEIERLIENYRKTLISNLYQEQLLTEHLSKSVSDAELQSFYEQNKDKLKLKENIIKGLYLKVPIHSKELNNFLKWYKQPTDAAVENIEKNTLKNAVGYEYFYNRWVSFNEIIDNMPLSVDNGADFLKINKNIEARDSSFVYLLNVKEYRTVGSEAPYEYIKNQLMEIYTEQRKSDYLNKVQQDLYNKAISDNEIKFYNK</sequence>